<evidence type="ECO:0000256" key="3">
    <source>
        <dbReference type="ARBA" id="ARBA00022723"/>
    </source>
</evidence>
<keyword evidence="2" id="KW-0645">Protease</keyword>
<dbReference type="GO" id="GO:0046872">
    <property type="term" value="F:metal ion binding"/>
    <property type="evidence" value="ECO:0007669"/>
    <property type="project" value="UniProtKB-KW"/>
</dbReference>
<feature type="region of interest" description="Disordered" evidence="7">
    <location>
        <begin position="330"/>
        <end position="349"/>
    </location>
</feature>
<evidence type="ECO:0000256" key="1">
    <source>
        <dbReference type="ARBA" id="ARBA00022438"/>
    </source>
</evidence>
<accession>A0A219B707</accession>
<gene>
    <name evidence="10" type="ORF">B5C34_12255</name>
</gene>
<comment type="caution">
    <text evidence="10">The sequence shown here is derived from an EMBL/GenBank/DDBJ whole genome shotgun (WGS) entry which is preliminary data.</text>
</comment>
<evidence type="ECO:0000259" key="9">
    <source>
        <dbReference type="Pfam" id="PF04389"/>
    </source>
</evidence>
<evidence type="ECO:0000256" key="4">
    <source>
        <dbReference type="ARBA" id="ARBA00022729"/>
    </source>
</evidence>
<evidence type="ECO:0000256" key="6">
    <source>
        <dbReference type="ARBA" id="ARBA00022833"/>
    </source>
</evidence>
<keyword evidence="3" id="KW-0479">Metal-binding</keyword>
<evidence type="ECO:0000256" key="7">
    <source>
        <dbReference type="SAM" id="MobiDB-lite"/>
    </source>
</evidence>
<dbReference type="Pfam" id="PF04389">
    <property type="entry name" value="Peptidase_M28"/>
    <property type="match status" value="1"/>
</dbReference>
<dbReference type="RefSeq" id="WP_088712854.1">
    <property type="nucleotide sequence ID" value="NZ_NFZT01000001.1"/>
</dbReference>
<dbReference type="Proteomes" id="UP000198462">
    <property type="component" value="Unassembled WGS sequence"/>
</dbReference>
<dbReference type="Gene3D" id="3.40.630.10">
    <property type="entry name" value="Zn peptidases"/>
    <property type="match status" value="1"/>
</dbReference>
<dbReference type="OrthoDB" id="9778250at2"/>
<dbReference type="PANTHER" id="PTHR12147">
    <property type="entry name" value="METALLOPEPTIDASE M28 FAMILY MEMBER"/>
    <property type="match status" value="1"/>
</dbReference>
<protein>
    <recommendedName>
        <fullName evidence="9">Peptidase M28 domain-containing protein</fullName>
    </recommendedName>
</protein>
<keyword evidence="4 8" id="KW-0732">Signal</keyword>
<dbReference type="GO" id="GO:0008235">
    <property type="term" value="F:metalloexopeptidase activity"/>
    <property type="evidence" value="ECO:0007669"/>
    <property type="project" value="InterPro"/>
</dbReference>
<name>A0A219B707_9SPHN</name>
<feature type="chain" id="PRO_5012442856" description="Peptidase M28 domain-containing protein" evidence="8">
    <location>
        <begin position="21"/>
        <end position="349"/>
    </location>
</feature>
<dbReference type="AlphaFoldDB" id="A0A219B707"/>
<organism evidence="10 11">
    <name type="scientific">Pacificimonas flava</name>
    <dbReference type="NCBI Taxonomy" id="1234595"/>
    <lineage>
        <taxon>Bacteria</taxon>
        <taxon>Pseudomonadati</taxon>
        <taxon>Pseudomonadota</taxon>
        <taxon>Alphaproteobacteria</taxon>
        <taxon>Sphingomonadales</taxon>
        <taxon>Sphingosinicellaceae</taxon>
        <taxon>Pacificimonas</taxon>
    </lineage>
</organism>
<dbReference type="InterPro" id="IPR045175">
    <property type="entry name" value="M28_fam"/>
</dbReference>
<keyword evidence="5" id="KW-0378">Hydrolase</keyword>
<feature type="domain" description="Peptidase M28" evidence="9">
    <location>
        <begin position="111"/>
        <end position="323"/>
    </location>
</feature>
<evidence type="ECO:0000256" key="5">
    <source>
        <dbReference type="ARBA" id="ARBA00022801"/>
    </source>
</evidence>
<keyword evidence="1" id="KW-0031">Aminopeptidase</keyword>
<dbReference type="GO" id="GO:0006508">
    <property type="term" value="P:proteolysis"/>
    <property type="evidence" value="ECO:0007669"/>
    <property type="project" value="UniProtKB-KW"/>
</dbReference>
<evidence type="ECO:0000256" key="2">
    <source>
        <dbReference type="ARBA" id="ARBA00022670"/>
    </source>
</evidence>
<sequence>MNSIVFLGAAALMLATACSAESAARDPAPRAASGHVLGVPVDLPADRLSRHVAYLSHDGLGGREPGTPGDEAARAYIADEFSHAGLTELYETGWQQAFKSETGDGPVRTANVAGLVPGRELPDEYIVILAHHDGQGLCAPKAREDRICNGAVDNASGVALLIELARYFAKDPAPRSLIFLATGAEESGLTGARHFGKSPPVPLPQIVAAFGLDTVAARGRAPAVAVLGEGLTNLDALVVESAARQGRTVDTPAEAAGFYRRSDHFAFAEAGIPALIVTGVLSPGEDTFLKGDYGRNRYHQPKDEADGTIDYSGAQADGALLADLIRALGPSAPRPAWTEKAPYGRDMSK</sequence>
<evidence type="ECO:0000313" key="10">
    <source>
        <dbReference type="EMBL" id="OWV34155.1"/>
    </source>
</evidence>
<dbReference type="EMBL" id="NFZT01000001">
    <property type="protein sequence ID" value="OWV34155.1"/>
    <property type="molecule type" value="Genomic_DNA"/>
</dbReference>
<proteinExistence type="predicted"/>
<dbReference type="PANTHER" id="PTHR12147:SF56">
    <property type="entry name" value="AMINOPEPTIDASE YDR415C-RELATED"/>
    <property type="match status" value="1"/>
</dbReference>
<evidence type="ECO:0000256" key="8">
    <source>
        <dbReference type="SAM" id="SignalP"/>
    </source>
</evidence>
<dbReference type="InterPro" id="IPR007484">
    <property type="entry name" value="Peptidase_M28"/>
</dbReference>
<dbReference type="SUPFAM" id="SSF53187">
    <property type="entry name" value="Zn-dependent exopeptidases"/>
    <property type="match status" value="1"/>
</dbReference>
<reference evidence="11" key="1">
    <citation type="submission" date="2017-05" db="EMBL/GenBank/DDBJ databases">
        <authorList>
            <person name="Lin X."/>
        </authorList>
    </citation>
    <scope>NUCLEOTIDE SEQUENCE [LARGE SCALE GENOMIC DNA]</scope>
    <source>
        <strain evidence="11">JLT2012</strain>
    </source>
</reference>
<keyword evidence="6" id="KW-0862">Zinc</keyword>
<dbReference type="GO" id="GO:0004177">
    <property type="term" value="F:aminopeptidase activity"/>
    <property type="evidence" value="ECO:0007669"/>
    <property type="project" value="UniProtKB-KW"/>
</dbReference>
<evidence type="ECO:0000313" key="11">
    <source>
        <dbReference type="Proteomes" id="UP000198462"/>
    </source>
</evidence>
<keyword evidence="11" id="KW-1185">Reference proteome</keyword>
<feature type="signal peptide" evidence="8">
    <location>
        <begin position="1"/>
        <end position="20"/>
    </location>
</feature>